<dbReference type="InterPro" id="IPR006311">
    <property type="entry name" value="TAT_signal"/>
</dbReference>
<accession>A0A7M1STP4</accession>
<sequence>MRPNRRQFMAMASLGAVGATVAGCSRGGGSSDSDDGSSLQFTWWGNEVRNANTQDALDAYMEENPGVTISPQPGEWASYWDRLATQTAGSNAPDIIQMDMRYISEYGQRGALLDLSEHGADTSGFIEGTADSGMIEGSLYGMNAGINTPMVFANPALFEAAGVDVPDDMTWTWEDWLEIATAISDSGAATGTQAIIASDALFEAWLRQQGKSLFAEGGEIGFEVDDLRGWFDLGMRFADAGAIPSPSAINEDFSKPLDQADFVVGNTAIAQYWSNQLQALETSAGTEFRLLRYPSIEGDAMQRAAWYKASMLWSVSATTEDPEGAVALVNWWMNSQTAAEIELAERGIPPNGEISAAIRDQLSEPQQRVSQFIEDIEPELAQTPVAPPPGGQTDVFLQRHATELLFGDATLDEAAQGFYDELSAAIGT</sequence>
<keyword evidence="2" id="KW-1185">Reference proteome</keyword>
<reference evidence="1 2" key="1">
    <citation type="submission" date="2020-10" db="EMBL/GenBank/DDBJ databases">
        <title>Haloactinobacterium sp. RN3S43, a bacterium isolated from saline soil.</title>
        <authorList>
            <person name="Sun J.-Q."/>
        </authorList>
    </citation>
    <scope>NUCLEOTIDE SEQUENCE [LARGE SCALE GENOMIC DNA]</scope>
    <source>
        <strain evidence="1 2">RN3S43</strain>
    </source>
</reference>
<organism evidence="1 2">
    <name type="scientific">Ruania alkalisoli</name>
    <dbReference type="NCBI Taxonomy" id="2779775"/>
    <lineage>
        <taxon>Bacteria</taxon>
        <taxon>Bacillati</taxon>
        <taxon>Actinomycetota</taxon>
        <taxon>Actinomycetes</taxon>
        <taxon>Micrococcales</taxon>
        <taxon>Ruaniaceae</taxon>
        <taxon>Ruania</taxon>
    </lineage>
</organism>
<dbReference type="InterPro" id="IPR006059">
    <property type="entry name" value="SBP"/>
</dbReference>
<protein>
    <submittedName>
        <fullName evidence="1">Extracellular solute-binding protein</fullName>
    </submittedName>
</protein>
<dbReference type="PROSITE" id="PS51318">
    <property type="entry name" value="TAT"/>
    <property type="match status" value="1"/>
</dbReference>
<dbReference type="KEGG" id="halt:IM660_01075"/>
<dbReference type="PROSITE" id="PS51257">
    <property type="entry name" value="PROKAR_LIPOPROTEIN"/>
    <property type="match status" value="1"/>
</dbReference>
<name>A0A7M1STP4_9MICO</name>
<dbReference type="Pfam" id="PF13416">
    <property type="entry name" value="SBP_bac_8"/>
    <property type="match status" value="1"/>
</dbReference>
<dbReference type="PANTHER" id="PTHR43649">
    <property type="entry name" value="ARABINOSE-BINDING PROTEIN-RELATED"/>
    <property type="match status" value="1"/>
</dbReference>
<dbReference type="PANTHER" id="PTHR43649:SF11">
    <property type="entry name" value="ABC TRANSPORTER SUBSTRATE-BINDING PROTEIN YESO-RELATED"/>
    <property type="match status" value="1"/>
</dbReference>
<dbReference type="SUPFAM" id="SSF53850">
    <property type="entry name" value="Periplasmic binding protein-like II"/>
    <property type="match status" value="1"/>
</dbReference>
<dbReference type="AlphaFoldDB" id="A0A7M1STP4"/>
<dbReference type="EMBL" id="CP063169">
    <property type="protein sequence ID" value="QOR70940.1"/>
    <property type="molecule type" value="Genomic_DNA"/>
</dbReference>
<evidence type="ECO:0000313" key="2">
    <source>
        <dbReference type="Proteomes" id="UP000593758"/>
    </source>
</evidence>
<dbReference type="InterPro" id="IPR050490">
    <property type="entry name" value="Bact_solute-bd_prot1"/>
</dbReference>
<dbReference type="Proteomes" id="UP000593758">
    <property type="component" value="Chromosome"/>
</dbReference>
<dbReference type="Gene3D" id="3.40.190.10">
    <property type="entry name" value="Periplasmic binding protein-like II"/>
    <property type="match status" value="2"/>
</dbReference>
<gene>
    <name evidence="1" type="ORF">IM660_01075</name>
</gene>
<evidence type="ECO:0000313" key="1">
    <source>
        <dbReference type="EMBL" id="QOR70940.1"/>
    </source>
</evidence>
<dbReference type="RefSeq" id="WP_193497610.1">
    <property type="nucleotide sequence ID" value="NZ_CP063169.1"/>
</dbReference>
<proteinExistence type="predicted"/>